<comment type="caution">
    <text evidence="2">The sequence shown here is derived from an EMBL/GenBank/DDBJ whole genome shotgun (WGS) entry which is preliminary data.</text>
</comment>
<sequence>MVGLILRALPFWVREPLLIVFGAVFAGFLFYLAAARDGGWAAVGIGAAALLFTALRVHTVRRAWRDRRLLEEAREAGA</sequence>
<evidence type="ECO:0000256" key="1">
    <source>
        <dbReference type="SAM" id="Phobius"/>
    </source>
</evidence>
<protein>
    <submittedName>
        <fullName evidence="2">Uncharacterized protein</fullName>
    </submittedName>
</protein>
<keyword evidence="1" id="KW-0812">Transmembrane</keyword>
<dbReference type="AlphaFoldDB" id="A0A101SKC1"/>
<gene>
    <name evidence="2" type="ORF">AQJ64_40850</name>
</gene>
<dbReference type="RefSeq" id="WP_055633736.1">
    <property type="nucleotide sequence ID" value="NZ_JBIRRP010000032.1"/>
</dbReference>
<feature type="transmembrane region" description="Helical" evidence="1">
    <location>
        <begin position="12"/>
        <end position="33"/>
    </location>
</feature>
<keyword evidence="3" id="KW-1185">Reference proteome</keyword>
<dbReference type="OrthoDB" id="4245868at2"/>
<dbReference type="Proteomes" id="UP000052982">
    <property type="component" value="Unassembled WGS sequence"/>
</dbReference>
<accession>A0A101SKC1</accession>
<reference evidence="2 3" key="1">
    <citation type="submission" date="2015-10" db="EMBL/GenBank/DDBJ databases">
        <title>Draft genome sequence of Streptomyces griseoruber DSM 40281, type strain for the species Streptomyces griseoruber.</title>
        <authorList>
            <person name="Ruckert C."/>
            <person name="Winkler A."/>
            <person name="Kalinowski J."/>
            <person name="Kampfer P."/>
            <person name="Glaeser S."/>
        </authorList>
    </citation>
    <scope>NUCLEOTIDE SEQUENCE [LARGE SCALE GENOMIC DNA]</scope>
    <source>
        <strain evidence="2 3">DSM 40281</strain>
    </source>
</reference>
<name>A0A101SKC1_9ACTN</name>
<feature type="transmembrane region" description="Helical" evidence="1">
    <location>
        <begin position="39"/>
        <end position="58"/>
    </location>
</feature>
<proteinExistence type="predicted"/>
<keyword evidence="1" id="KW-0472">Membrane</keyword>
<evidence type="ECO:0000313" key="2">
    <source>
        <dbReference type="EMBL" id="KUN75774.1"/>
    </source>
</evidence>
<evidence type="ECO:0000313" key="3">
    <source>
        <dbReference type="Proteomes" id="UP000052982"/>
    </source>
</evidence>
<keyword evidence="1" id="KW-1133">Transmembrane helix</keyword>
<organism evidence="2 3">
    <name type="scientific">Streptomyces griseoruber</name>
    <dbReference type="NCBI Taxonomy" id="1943"/>
    <lineage>
        <taxon>Bacteria</taxon>
        <taxon>Bacillati</taxon>
        <taxon>Actinomycetota</taxon>
        <taxon>Actinomycetes</taxon>
        <taxon>Kitasatosporales</taxon>
        <taxon>Streptomycetaceae</taxon>
        <taxon>Streptomyces</taxon>
    </lineage>
</organism>
<dbReference type="EMBL" id="LMWW01000073">
    <property type="protein sequence ID" value="KUN75774.1"/>
    <property type="molecule type" value="Genomic_DNA"/>
</dbReference>